<keyword evidence="1" id="KW-0285">Flavoprotein</keyword>
<feature type="domain" description="Fumarate reductase/succinate dehydrogenase flavoprotein-like C-terminal" evidence="6">
    <location>
        <begin position="590"/>
        <end position="723"/>
    </location>
</feature>
<evidence type="ECO:0000313" key="8">
    <source>
        <dbReference type="Proteomes" id="UP000004208"/>
    </source>
</evidence>
<dbReference type="AlphaFoldDB" id="D7WB79"/>
<dbReference type="NCBIfam" id="TIGR01811">
    <property type="entry name" value="sdhA_Bsu"/>
    <property type="match status" value="1"/>
</dbReference>
<feature type="region of interest" description="Disordered" evidence="4">
    <location>
        <begin position="1"/>
        <end position="89"/>
    </location>
</feature>
<dbReference type="GO" id="GO:0050660">
    <property type="term" value="F:flavin adenine dinucleotide binding"/>
    <property type="evidence" value="ECO:0007669"/>
    <property type="project" value="TreeGrafter"/>
</dbReference>
<dbReference type="PANTHER" id="PTHR11632">
    <property type="entry name" value="SUCCINATE DEHYDROGENASE 2 FLAVOPROTEIN SUBUNIT"/>
    <property type="match status" value="1"/>
</dbReference>
<evidence type="ECO:0000256" key="4">
    <source>
        <dbReference type="SAM" id="MobiDB-lite"/>
    </source>
</evidence>
<feature type="active site" description="Proton acceptor" evidence="3">
    <location>
        <position position="415"/>
    </location>
</feature>
<dbReference type="SUPFAM" id="SSF46977">
    <property type="entry name" value="Succinate dehydrogenase/fumarate reductase flavoprotein C-terminal domain"/>
    <property type="match status" value="1"/>
</dbReference>
<evidence type="ECO:0000313" key="7">
    <source>
        <dbReference type="EMBL" id="EFK55110.1"/>
    </source>
</evidence>
<gene>
    <name evidence="7" type="primary">sdhA</name>
    <name evidence="7" type="ORF">HMPREF0291_10368</name>
</gene>
<evidence type="ECO:0000256" key="1">
    <source>
        <dbReference type="ARBA" id="ARBA00022630"/>
    </source>
</evidence>
<evidence type="ECO:0000259" key="5">
    <source>
        <dbReference type="Pfam" id="PF00890"/>
    </source>
</evidence>
<feature type="domain" description="FAD-dependent oxidoreductase 2 FAD-binding" evidence="5">
    <location>
        <begin position="117"/>
        <end position="526"/>
    </location>
</feature>
<dbReference type="PANTHER" id="PTHR11632:SF53">
    <property type="entry name" value="SUCCINATE DEHYDROGENASE FLAVOPROTEIN SUBUNIT"/>
    <property type="match status" value="1"/>
</dbReference>
<evidence type="ECO:0000259" key="6">
    <source>
        <dbReference type="Pfam" id="PF02910"/>
    </source>
</evidence>
<dbReference type="GO" id="GO:0008177">
    <property type="term" value="F:succinate dehydrogenase (quinone) activity"/>
    <property type="evidence" value="ECO:0007669"/>
    <property type="project" value="UniProtKB-EC"/>
</dbReference>
<evidence type="ECO:0000256" key="3">
    <source>
        <dbReference type="PIRSR" id="PIRSR630664-50"/>
    </source>
</evidence>
<dbReference type="OrthoDB" id="9805351at2"/>
<dbReference type="InterPro" id="IPR015939">
    <property type="entry name" value="Fum_Rdtase/Succ_DH_flav-like_C"/>
</dbReference>
<dbReference type="GO" id="GO:0033765">
    <property type="term" value="F:steroid dehydrogenase activity, acting on the CH-CH group of donors"/>
    <property type="evidence" value="ECO:0007669"/>
    <property type="project" value="UniProtKB-ARBA"/>
</dbReference>
<dbReference type="InterPro" id="IPR030664">
    <property type="entry name" value="SdhA/FrdA/AprA"/>
</dbReference>
<dbReference type="Pfam" id="PF02910">
    <property type="entry name" value="Succ_DH_flav_C"/>
    <property type="match status" value="1"/>
</dbReference>
<evidence type="ECO:0000256" key="2">
    <source>
        <dbReference type="ARBA" id="ARBA00023002"/>
    </source>
</evidence>
<dbReference type="InterPro" id="IPR011280">
    <property type="entry name" value="Succ_DH/Fum_Rdt_flav_su"/>
</dbReference>
<dbReference type="Pfam" id="PF00890">
    <property type="entry name" value="FAD_binding_2"/>
    <property type="match status" value="1"/>
</dbReference>
<dbReference type="SUPFAM" id="SSF51905">
    <property type="entry name" value="FAD/NAD(P)-binding domain"/>
    <property type="match status" value="1"/>
</dbReference>
<dbReference type="EC" id="1.3.5.1" evidence="7"/>
<dbReference type="InterPro" id="IPR037099">
    <property type="entry name" value="Fum_R/Succ_DH_flav-like_C_sf"/>
</dbReference>
<dbReference type="GO" id="GO:0005886">
    <property type="term" value="C:plasma membrane"/>
    <property type="evidence" value="ECO:0007669"/>
    <property type="project" value="TreeGrafter"/>
</dbReference>
<sequence>MTTAHNAAGADKPKDPQAETHSTGKGLGEQGEKIVKPASEQATVDRPAEAEGADTTPAAEKDENKDFTNPQSKAAGVTPGNILESNEPKGVPMRDMWAYQKDHMEMVSPLNRRKFTVIVVGTGLSGGAAAAALGELGYNVKNFTYHDAPRRAHSIAAQGGVNSARGKKMDNDGAYRHTKDTVKGGDYRCRESDCWRLAIESVRVIDHMNAIGAPFAREYGGALATRSFGGVQVSRTYYTRGQTGQQLQLSTASALQRQIHLGNVEIFTHNDLLDYIITEKDGKKRCEGIVTRNLITGEIVPFTGHAVILATGGYGNVYHKTTLAKNSNASAIMRAYEHGAYMASPAFVQFHPTGLPVNAKWQAKTTLMSESLRNDGRIWVPKEEGDDRDPKDIPEEERDYFLERRYPAFGNLVPRDVASRAISQEINAGRGVGALNNAAYLDFTDAIERLGKDTIKERYSNLFEMYYDSVGDDPYESPMLIAPTVHFTMGGLWTDFNEMTSIDGLFAAGECSWTYHGANRLGANSLLSASVDGWFTLPFCIPNFLAGHLNEPVLELEAEEVTAAVTRAQDLVNRLMTVEGEEPHGPDFYHEQLGAILYESCGVARNVENMEKGLERVRELRREFWANVNIPGDAMDMNQTLENAIRVADYINLGELMIIDALDRDESCGAHYREDHLSEDGEAERDDENWCFVSAWEPAGDEQFIRHAEPLYFDSIPLMTRNYK</sequence>
<dbReference type="Gene3D" id="3.90.700.10">
    <property type="entry name" value="Succinate dehydrogenase/fumarate reductase flavoprotein, catalytic domain"/>
    <property type="match status" value="1"/>
</dbReference>
<dbReference type="EMBL" id="ACLJ02000001">
    <property type="protein sequence ID" value="EFK55110.1"/>
    <property type="molecule type" value="Genomic_DNA"/>
</dbReference>
<dbReference type="Gene3D" id="1.20.58.100">
    <property type="entry name" value="Fumarate reductase/succinate dehydrogenase flavoprotein-like, C-terminal domain"/>
    <property type="match status" value="1"/>
</dbReference>
<keyword evidence="8" id="KW-1185">Reference proteome</keyword>
<dbReference type="PRINTS" id="PR00368">
    <property type="entry name" value="FADPNR"/>
</dbReference>
<organism evidence="7 8">
    <name type="scientific">Corynebacterium genitalium ATCC 33030</name>
    <dbReference type="NCBI Taxonomy" id="585529"/>
    <lineage>
        <taxon>Bacteria</taxon>
        <taxon>Bacillati</taxon>
        <taxon>Actinomycetota</taxon>
        <taxon>Actinomycetes</taxon>
        <taxon>Mycobacteriales</taxon>
        <taxon>Corynebacteriaceae</taxon>
        <taxon>Corynebacterium</taxon>
    </lineage>
</organism>
<dbReference type="SUPFAM" id="SSF56425">
    <property type="entry name" value="Succinate dehydrogenase/fumarate reductase flavoprotein, catalytic domain"/>
    <property type="match status" value="1"/>
</dbReference>
<dbReference type="eggNOG" id="COG1053">
    <property type="taxonomic scope" value="Bacteria"/>
</dbReference>
<dbReference type="GO" id="GO:0009061">
    <property type="term" value="P:anaerobic respiration"/>
    <property type="evidence" value="ECO:0007669"/>
    <property type="project" value="TreeGrafter"/>
</dbReference>
<dbReference type="HOGENOM" id="CLU_014312_7_0_11"/>
<dbReference type="NCBIfam" id="NF005749">
    <property type="entry name" value="PRK07573.1"/>
    <property type="match status" value="1"/>
</dbReference>
<keyword evidence="2 7" id="KW-0560">Oxidoreductase</keyword>
<comment type="caution">
    <text evidence="7">The sequence shown here is derived from an EMBL/GenBank/DDBJ whole genome shotgun (WGS) entry which is preliminary data.</text>
</comment>
<dbReference type="Proteomes" id="UP000004208">
    <property type="component" value="Unassembled WGS sequence"/>
</dbReference>
<accession>D7WB79</accession>
<dbReference type="FunFam" id="1.20.58.100:FF:000003">
    <property type="entry name" value="Succinate dehydrogenase flavoprotein subunit"/>
    <property type="match status" value="1"/>
</dbReference>
<dbReference type="InterPro" id="IPR036188">
    <property type="entry name" value="FAD/NAD-bd_sf"/>
</dbReference>
<protein>
    <submittedName>
        <fullName evidence="7">Succinate dehydrogenase flavoprotein subunit</fullName>
        <ecNumber evidence="7">1.3.5.1</ecNumber>
    </submittedName>
</protein>
<name>D7WB79_9CORY</name>
<dbReference type="InterPro" id="IPR003953">
    <property type="entry name" value="FAD-dep_OxRdtase_2_FAD-bd"/>
</dbReference>
<proteinExistence type="predicted"/>
<dbReference type="GO" id="GO:0009055">
    <property type="term" value="F:electron transfer activity"/>
    <property type="evidence" value="ECO:0007669"/>
    <property type="project" value="TreeGrafter"/>
</dbReference>
<dbReference type="RefSeq" id="WP_005287045.1">
    <property type="nucleotide sequence ID" value="NZ_CM000961.1"/>
</dbReference>
<dbReference type="Gene3D" id="3.50.50.60">
    <property type="entry name" value="FAD/NAD(P)-binding domain"/>
    <property type="match status" value="1"/>
</dbReference>
<dbReference type="InterPro" id="IPR027477">
    <property type="entry name" value="Succ_DH/fumarate_Rdtase_cat_sf"/>
</dbReference>
<reference evidence="7" key="1">
    <citation type="submission" date="2010-06" db="EMBL/GenBank/DDBJ databases">
        <authorList>
            <person name="Muzny D."/>
            <person name="Qin X."/>
            <person name="Buhay C."/>
            <person name="Dugan-Rocha S."/>
            <person name="Ding Y."/>
            <person name="Chen G."/>
            <person name="Hawes A."/>
            <person name="Holder M."/>
            <person name="Jhangiani S."/>
            <person name="Johnson A."/>
            <person name="Khan Z."/>
            <person name="Li Z."/>
            <person name="Liu W."/>
            <person name="Liu X."/>
            <person name="Perez L."/>
            <person name="Shen H."/>
            <person name="Wang Q."/>
            <person name="Watt J."/>
            <person name="Xi L."/>
            <person name="Xin Y."/>
            <person name="Zhou J."/>
            <person name="Deng J."/>
            <person name="Jiang H."/>
            <person name="Liu Y."/>
            <person name="Qu J."/>
            <person name="Song X.-Z."/>
            <person name="Zhang L."/>
            <person name="Villasana D."/>
            <person name="Johnson A."/>
            <person name="Liu J."/>
            <person name="Liyanage D."/>
            <person name="Lorensuhewa L."/>
            <person name="Robinson T."/>
            <person name="Song A."/>
            <person name="Song B.-B."/>
            <person name="Dinh H."/>
            <person name="Thornton R."/>
            <person name="Coyle M."/>
            <person name="Francisco L."/>
            <person name="Jackson L."/>
            <person name="Javaid M."/>
            <person name="Korchina V."/>
            <person name="Kovar C."/>
            <person name="Mata R."/>
            <person name="Mathew T."/>
            <person name="Ngo R."/>
            <person name="Nguyen L."/>
            <person name="Nguyen N."/>
            <person name="Okwuonu G."/>
            <person name="Ongeri F."/>
            <person name="Pham C."/>
            <person name="Simmons D."/>
            <person name="Wilczek-Boney K."/>
            <person name="Hale W."/>
            <person name="Jakkamsetti A."/>
            <person name="Pham P."/>
            <person name="Ruth R."/>
            <person name="San Lucas F."/>
            <person name="Warren J."/>
            <person name="Zhang J."/>
            <person name="Zhao Z."/>
            <person name="Zhou C."/>
            <person name="Zhu D."/>
            <person name="Lee S."/>
            <person name="Bess C."/>
            <person name="Blankenburg K."/>
            <person name="Forbes L."/>
            <person name="Fu Q."/>
            <person name="Gubbala S."/>
            <person name="Hirani K."/>
            <person name="Jayaseelan J.C."/>
            <person name="Lara F."/>
            <person name="Munidasa M."/>
            <person name="Palculict T."/>
            <person name="Patil S."/>
            <person name="Pu L.-L."/>
            <person name="Saada N."/>
            <person name="Tang L."/>
            <person name="Weissenberger G."/>
            <person name="Zhu Y."/>
            <person name="Hemphill L."/>
            <person name="Shang Y."/>
            <person name="Youmans B."/>
            <person name="Ayvaz T."/>
            <person name="Ross M."/>
            <person name="Santibanez J."/>
            <person name="Aqrawi P."/>
            <person name="Gross S."/>
            <person name="Joshi V."/>
            <person name="Fowler G."/>
            <person name="Nazareth L."/>
            <person name="Reid J."/>
            <person name="Worley K."/>
            <person name="Petrosino J."/>
            <person name="Highlander S."/>
            <person name="Gibbs R."/>
        </authorList>
    </citation>
    <scope>NUCLEOTIDE SEQUENCE [LARGE SCALE GENOMIC DNA]</scope>
    <source>
        <strain evidence="7">ATCC 33030</strain>
    </source>
</reference>
<dbReference type="STRING" id="585529.HMPREF0291_10368"/>